<dbReference type="AlphaFoldDB" id="D3SLB2"/>
<reference evidence="2" key="1">
    <citation type="journal article" date="2010" name="Stand. Genomic Sci.">
        <title>Complete genome sequence of Thermocrinis albus type strain (HI 11/12T).</title>
        <authorList>
            <person name="Wirth R."/>
            <person name="Sikorski J."/>
            <person name="Brambilla E."/>
            <person name="Misra M."/>
            <person name="Lapidus A."/>
            <person name="Copeland A."/>
            <person name="Nolan M."/>
            <person name="Lucas S."/>
            <person name="Chen F."/>
            <person name="Tice H."/>
            <person name="Cheng J.F."/>
            <person name="Han C."/>
            <person name="Detter J.C."/>
            <person name="Tapia R."/>
            <person name="Bruce D."/>
            <person name="Goodwin L."/>
            <person name="Pitluck S."/>
            <person name="Pati A."/>
            <person name="Anderson I."/>
            <person name="Ivanova N."/>
            <person name="Mavromatis K."/>
            <person name="Mikhailova N."/>
            <person name="Chen A."/>
            <person name="Palaniappan K."/>
            <person name="Bilek Y."/>
            <person name="Hader T."/>
            <person name="Land M."/>
            <person name="Hauser L."/>
            <person name="Chang Y.J."/>
            <person name="Jeffries C.D."/>
            <person name="Tindall B.J."/>
            <person name="Rohde M."/>
            <person name="Goker M."/>
            <person name="Bristow J."/>
            <person name="Eisen J.A."/>
            <person name="Markowitz V."/>
            <person name="Hugenholtz P."/>
            <person name="Kyrpides N.C."/>
            <person name="Klenk H.P."/>
        </authorList>
    </citation>
    <scope>NUCLEOTIDE SEQUENCE [LARGE SCALE GENOMIC DNA]</scope>
    <source>
        <strain evidence="2">DSM 14484 / JCM 11386 / HI 11/12</strain>
    </source>
</reference>
<sequence>MKGIRGRVFLVKVPVHLIGLFTALVDGAGRKAIVRTREKKSDQVYLIATPHTAEEIPNMVSSISKYIEGVELLGEVAPEELDVG</sequence>
<accession>D3SLB2</accession>
<evidence type="ECO:0000313" key="1">
    <source>
        <dbReference type="EMBL" id="ADC89542.1"/>
    </source>
</evidence>
<keyword evidence="2" id="KW-1185">Reference proteome</keyword>
<protein>
    <recommendedName>
        <fullName evidence="3">DUF4911 domain-containing protein</fullName>
    </recommendedName>
</protein>
<dbReference type="Proteomes" id="UP000002043">
    <property type="component" value="Chromosome"/>
</dbReference>
<dbReference type="OrthoDB" id="15515at2"/>
<dbReference type="STRING" id="638303.Thal_0910"/>
<organism evidence="1 2">
    <name type="scientific">Thermocrinis albus (strain DSM 14484 / JCM 11386 / HI 11/12)</name>
    <dbReference type="NCBI Taxonomy" id="638303"/>
    <lineage>
        <taxon>Bacteria</taxon>
        <taxon>Pseudomonadati</taxon>
        <taxon>Aquificota</taxon>
        <taxon>Aquificia</taxon>
        <taxon>Aquificales</taxon>
        <taxon>Aquificaceae</taxon>
        <taxon>Thermocrinis</taxon>
    </lineage>
</organism>
<evidence type="ECO:0000313" key="2">
    <source>
        <dbReference type="Proteomes" id="UP000002043"/>
    </source>
</evidence>
<dbReference type="KEGG" id="tal:Thal_0910"/>
<dbReference type="RefSeq" id="WP_012991948.1">
    <property type="nucleotide sequence ID" value="NC_013894.1"/>
</dbReference>
<gene>
    <name evidence="1" type="ordered locus">Thal_0910</name>
</gene>
<evidence type="ECO:0008006" key="3">
    <source>
        <dbReference type="Google" id="ProtNLM"/>
    </source>
</evidence>
<proteinExistence type="predicted"/>
<dbReference type="HOGENOM" id="CLU_2526445_0_0_0"/>
<name>D3SLB2_THEAH</name>
<dbReference type="EMBL" id="CP001931">
    <property type="protein sequence ID" value="ADC89542.1"/>
    <property type="molecule type" value="Genomic_DNA"/>
</dbReference>